<evidence type="ECO:0000256" key="1">
    <source>
        <dbReference type="ARBA" id="ARBA00004571"/>
    </source>
</evidence>
<gene>
    <name evidence="14" type="ORF">GFH32_00850</name>
</gene>
<dbReference type="InterPro" id="IPR023996">
    <property type="entry name" value="TonB-dep_OMP_SusC/RagA"/>
</dbReference>
<evidence type="ECO:0000313" key="15">
    <source>
        <dbReference type="Proteomes" id="UP000326921"/>
    </source>
</evidence>
<sequence length="1096" mass="120831">MNKLKLEGLLPLLLCLFFVFSWQENAYAQRDLLIHGVVKDASTGTPLSGVSVTDRASKKTTATQDDGSFQITVTQSSTLTFSFIGYKQATIQAGTQTNLQVSLQPDQADLEEVIVVAFGSTKKKDLTGSVASIGAETLEKSQISTISRAFEGAIPGIQFSTNSGQPGADAALRIRGLGSLNASSSPLIVVDGAPYSNGLNSLNPADIETIVVSKDAAANALYGSRASNGLILVTTKKGKSGKTKISFDSRVGISSIGQSDFDKVTDPATYYEYTWQGIYNYAKYFPDRDVKFKNMSDTELRQYASDNLFKANGNALTQRNGLGNYMLYKIPDGTTLIDPATGKLRTDAQLLYQDNWEDYFFKNPIRQEYNVQLNGGSEKTDFLVSLGYMNEPAYVMASNFDRFTGRINLNTQVTDWLKGGASMYYSRTNSDIPGYTGGTVNTNLFTWLNYFSPVNSLFAHDETGAIRYDQSGKMMFDLGNGETYSPYGSTTRLAFNGYSPGIYFQKDFANNKRDVLSGRGFLEASFLSDFKFKVDFSIDNNYTYNKSYANNESGAAARDSQGTISGYWAKSTQVNTVQLLSWAKDFGDHHVDALLGHEFRWERSDNQSGQRYMMLAYDKPSFNNSIGINYLTGGASSSTIEGYFSRVNYNYAEKYYLSGSFRTDGSSYFRNNQWGSFWSIGGAYRISKESFLANQSWIDEIKLRASYGLQGNNAVGATNWADIWSLSNAGNLITPVPSISQTNWSNLDLTWENNYTVDFGIDFNFFNRLSGTFDYFNRDTKNLLFTKPLPASTGRGSRMENSGELNNKGFELDLNYTIIRNDRLRWSVGANASRYRTTLVSMPEGVGSDDYNGGFPQGNFLRGPGRDYYNLYIYRYAGVDQNTGLGMTYKTLKEGDDLSKYPGSNVGDIVTTTGNDGTRYELGTTTPDFVGGFNTNVSYKNFDLSVYASYQTGGKTVSLSYQGLTGNSIGRGIHTDLLNAWTPENRSSNIPMRMLGGTNFGSQPTGGGAGQYSDFAMFSAGYLNLKSITLGYTVPKDALTKLKLERLRFSLAAENLFFLSAKKGVDPRVAFDDGSSVSAFGYPQSRVVSFAINLTL</sequence>
<dbReference type="GO" id="GO:0044718">
    <property type="term" value="P:siderophore transmembrane transport"/>
    <property type="evidence" value="ECO:0007669"/>
    <property type="project" value="TreeGrafter"/>
</dbReference>
<dbReference type="InterPro" id="IPR000531">
    <property type="entry name" value="Beta-barrel_TonB"/>
</dbReference>
<dbReference type="InterPro" id="IPR012910">
    <property type="entry name" value="Plug_dom"/>
</dbReference>
<evidence type="ECO:0000256" key="10">
    <source>
        <dbReference type="PROSITE-ProRule" id="PRU01360"/>
    </source>
</evidence>
<feature type="domain" description="TonB-dependent receptor-like beta-barrel" evidence="12">
    <location>
        <begin position="466"/>
        <end position="959"/>
    </location>
</feature>
<keyword evidence="9 10" id="KW-0998">Cell outer membrane</keyword>
<dbReference type="RefSeq" id="WP_153509278.1">
    <property type="nucleotide sequence ID" value="NZ_CP045652.1"/>
</dbReference>
<dbReference type="Proteomes" id="UP000326921">
    <property type="component" value="Chromosome"/>
</dbReference>
<keyword evidence="4 10" id="KW-0812">Transmembrane</keyword>
<name>A0A5Q0Q6H6_9SPHI</name>
<evidence type="ECO:0000256" key="11">
    <source>
        <dbReference type="RuleBase" id="RU003357"/>
    </source>
</evidence>
<feature type="domain" description="TonB-dependent receptor plug" evidence="13">
    <location>
        <begin position="122"/>
        <end position="229"/>
    </location>
</feature>
<evidence type="ECO:0000259" key="13">
    <source>
        <dbReference type="Pfam" id="PF07715"/>
    </source>
</evidence>
<dbReference type="Gene3D" id="2.170.130.10">
    <property type="entry name" value="TonB-dependent receptor, plug domain"/>
    <property type="match status" value="1"/>
</dbReference>
<dbReference type="GO" id="GO:0015344">
    <property type="term" value="F:siderophore uptake transmembrane transporter activity"/>
    <property type="evidence" value="ECO:0007669"/>
    <property type="project" value="TreeGrafter"/>
</dbReference>
<dbReference type="PANTHER" id="PTHR30069:SF29">
    <property type="entry name" value="HEMOGLOBIN AND HEMOGLOBIN-HAPTOGLOBIN-BINDING PROTEIN 1-RELATED"/>
    <property type="match status" value="1"/>
</dbReference>
<evidence type="ECO:0000256" key="4">
    <source>
        <dbReference type="ARBA" id="ARBA00022692"/>
    </source>
</evidence>
<dbReference type="EMBL" id="CP045652">
    <property type="protein sequence ID" value="QGA24956.1"/>
    <property type="molecule type" value="Genomic_DNA"/>
</dbReference>
<dbReference type="PANTHER" id="PTHR30069">
    <property type="entry name" value="TONB-DEPENDENT OUTER MEMBRANE RECEPTOR"/>
    <property type="match status" value="1"/>
</dbReference>
<dbReference type="KEGG" id="sphe:GFH32_00850"/>
<protein>
    <submittedName>
        <fullName evidence="14">SusC/RagA family TonB-linked outer membrane protein</fullName>
    </submittedName>
</protein>
<comment type="similarity">
    <text evidence="10 11">Belongs to the TonB-dependent receptor family.</text>
</comment>
<evidence type="ECO:0000256" key="7">
    <source>
        <dbReference type="ARBA" id="ARBA00023136"/>
    </source>
</evidence>
<evidence type="ECO:0000259" key="12">
    <source>
        <dbReference type="Pfam" id="PF00593"/>
    </source>
</evidence>
<keyword evidence="8" id="KW-0675">Receptor</keyword>
<evidence type="ECO:0000256" key="9">
    <source>
        <dbReference type="ARBA" id="ARBA00023237"/>
    </source>
</evidence>
<evidence type="ECO:0000256" key="8">
    <source>
        <dbReference type="ARBA" id="ARBA00023170"/>
    </source>
</evidence>
<dbReference type="InterPro" id="IPR008969">
    <property type="entry name" value="CarboxyPept-like_regulatory"/>
</dbReference>
<dbReference type="InterPro" id="IPR037066">
    <property type="entry name" value="Plug_dom_sf"/>
</dbReference>
<proteinExistence type="inferred from homology"/>
<dbReference type="InterPro" id="IPR039426">
    <property type="entry name" value="TonB-dep_rcpt-like"/>
</dbReference>
<dbReference type="Pfam" id="PF07715">
    <property type="entry name" value="Plug"/>
    <property type="match status" value="1"/>
</dbReference>
<keyword evidence="2 10" id="KW-0813">Transport</keyword>
<dbReference type="Pfam" id="PF13715">
    <property type="entry name" value="CarbopepD_reg_2"/>
    <property type="match status" value="1"/>
</dbReference>
<keyword evidence="15" id="KW-1185">Reference proteome</keyword>
<evidence type="ECO:0000313" key="14">
    <source>
        <dbReference type="EMBL" id="QGA24956.1"/>
    </source>
</evidence>
<evidence type="ECO:0000256" key="5">
    <source>
        <dbReference type="ARBA" id="ARBA00022729"/>
    </source>
</evidence>
<keyword evidence="6 11" id="KW-0798">TonB box</keyword>
<comment type="subcellular location">
    <subcellularLocation>
        <location evidence="1 10">Cell outer membrane</location>
        <topology evidence="1 10">Multi-pass membrane protein</topology>
    </subcellularLocation>
</comment>
<dbReference type="SUPFAM" id="SSF49464">
    <property type="entry name" value="Carboxypeptidase regulatory domain-like"/>
    <property type="match status" value="1"/>
</dbReference>
<dbReference type="Pfam" id="PF00593">
    <property type="entry name" value="TonB_dep_Rec_b-barrel"/>
    <property type="match status" value="1"/>
</dbReference>
<reference evidence="14 15" key="1">
    <citation type="submission" date="2019-10" db="EMBL/GenBank/DDBJ databases">
        <authorList>
            <person name="Dong K."/>
        </authorList>
    </citation>
    <scope>NUCLEOTIDE SEQUENCE [LARGE SCALE GENOMIC DNA]</scope>
    <source>
        <strain evidence="15">dk4302</strain>
    </source>
</reference>
<dbReference type="Gene3D" id="2.60.40.1120">
    <property type="entry name" value="Carboxypeptidase-like, regulatory domain"/>
    <property type="match status" value="1"/>
</dbReference>
<dbReference type="AlphaFoldDB" id="A0A5Q0Q6H6"/>
<dbReference type="Gene3D" id="2.40.170.20">
    <property type="entry name" value="TonB-dependent receptor, beta-barrel domain"/>
    <property type="match status" value="1"/>
</dbReference>
<dbReference type="SUPFAM" id="SSF56935">
    <property type="entry name" value="Porins"/>
    <property type="match status" value="1"/>
</dbReference>
<keyword evidence="3 10" id="KW-1134">Transmembrane beta strand</keyword>
<accession>A0A5Q0Q6H6</accession>
<evidence type="ECO:0000256" key="6">
    <source>
        <dbReference type="ARBA" id="ARBA00023077"/>
    </source>
</evidence>
<dbReference type="PROSITE" id="PS52016">
    <property type="entry name" value="TONB_DEPENDENT_REC_3"/>
    <property type="match status" value="1"/>
</dbReference>
<evidence type="ECO:0000256" key="2">
    <source>
        <dbReference type="ARBA" id="ARBA00022448"/>
    </source>
</evidence>
<evidence type="ECO:0000256" key="3">
    <source>
        <dbReference type="ARBA" id="ARBA00022452"/>
    </source>
</evidence>
<dbReference type="InterPro" id="IPR036942">
    <property type="entry name" value="Beta-barrel_TonB_sf"/>
</dbReference>
<keyword evidence="5" id="KW-0732">Signal</keyword>
<organism evidence="14 15">
    <name type="scientific">Sphingobacterium zhuxiongii</name>
    <dbReference type="NCBI Taxonomy" id="2662364"/>
    <lineage>
        <taxon>Bacteria</taxon>
        <taxon>Pseudomonadati</taxon>
        <taxon>Bacteroidota</taxon>
        <taxon>Sphingobacteriia</taxon>
        <taxon>Sphingobacteriales</taxon>
        <taxon>Sphingobacteriaceae</taxon>
        <taxon>Sphingobacterium</taxon>
    </lineage>
</organism>
<dbReference type="NCBIfam" id="TIGR04056">
    <property type="entry name" value="OMP_RagA_SusC"/>
    <property type="match status" value="1"/>
</dbReference>
<keyword evidence="7 10" id="KW-0472">Membrane</keyword>
<dbReference type="GO" id="GO:0009279">
    <property type="term" value="C:cell outer membrane"/>
    <property type="evidence" value="ECO:0007669"/>
    <property type="project" value="UniProtKB-SubCell"/>
</dbReference>